<sequence length="334" mass="38868">MSVARVIRGPAALRLIAAICVVVLVFFIYWKQDDVDFTMTIAARSTIHGHGERKTTTDTIQSSRIAKLKDFCKSNIANSKEFPPRNRFVVNEKYKLLYCQVFKTGSTTTLTILHNLEHGERRSTHDMRSKLDELPFKRLSDYTDEEARLRLETYAKLLIVRNPLERLASAWQDKFIYAPSEFWRKKYQSMTDTISKNSSNKQVTQEGTGQRYPTVPFTAFIKAVGTNKTEWQDPHWDLISDLCAPCLINYDFIVHTDTIAEDYPLFFLKAGIVGREDLLPKTRQQRADTMFWNLYKQIPIEDLWRIKGKFQADYDMFGFSFHNDIIRLLGTDSF</sequence>
<dbReference type="Proteomes" id="UP000515135">
    <property type="component" value="Unplaced"/>
</dbReference>
<dbReference type="RefSeq" id="XP_019625020.1">
    <property type="nucleotide sequence ID" value="XM_019769461.1"/>
</dbReference>
<keyword evidence="10" id="KW-1185">Reference proteome</keyword>
<evidence type="ECO:0000256" key="4">
    <source>
        <dbReference type="ARBA" id="ARBA00022692"/>
    </source>
</evidence>
<evidence type="ECO:0000256" key="3">
    <source>
        <dbReference type="ARBA" id="ARBA00022679"/>
    </source>
</evidence>
<protein>
    <recommendedName>
        <fullName evidence="9">Carbohydrate sulfotransferase</fullName>
        <ecNumber evidence="9">2.8.2.-</ecNumber>
    </recommendedName>
</protein>
<keyword evidence="8 9" id="KW-0325">Glycoprotein</keyword>
<evidence type="ECO:0000256" key="8">
    <source>
        <dbReference type="ARBA" id="ARBA00023180"/>
    </source>
</evidence>
<keyword evidence="9" id="KW-0735">Signal-anchor</keyword>
<dbReference type="Pfam" id="PF03567">
    <property type="entry name" value="Sulfotransfer_2"/>
    <property type="match status" value="1"/>
</dbReference>
<evidence type="ECO:0000256" key="6">
    <source>
        <dbReference type="ARBA" id="ARBA00023034"/>
    </source>
</evidence>
<keyword evidence="9" id="KW-0119">Carbohydrate metabolism</keyword>
<dbReference type="PANTHER" id="PTHR12137">
    <property type="entry name" value="CARBOHYDRATE SULFOTRANSFERASE"/>
    <property type="match status" value="1"/>
</dbReference>
<comment type="subcellular location">
    <subcellularLocation>
        <location evidence="1 9">Golgi apparatus membrane</location>
        <topology evidence="1 9">Single-pass type II membrane protein</topology>
    </subcellularLocation>
</comment>
<dbReference type="GeneID" id="109470499"/>
<keyword evidence="5 9" id="KW-1133">Transmembrane helix</keyword>
<keyword evidence="6 9" id="KW-0333">Golgi apparatus</keyword>
<keyword evidence="7 9" id="KW-0472">Membrane</keyword>
<proteinExistence type="inferred from homology"/>
<dbReference type="PANTHER" id="PTHR12137:SF33">
    <property type="entry name" value="CARBOHYDRATE SULFOTRANSFERASE 14"/>
    <property type="match status" value="1"/>
</dbReference>
<evidence type="ECO:0000256" key="1">
    <source>
        <dbReference type="ARBA" id="ARBA00004323"/>
    </source>
</evidence>
<evidence type="ECO:0000256" key="5">
    <source>
        <dbReference type="ARBA" id="ARBA00022989"/>
    </source>
</evidence>
<dbReference type="GO" id="GO:0016051">
    <property type="term" value="P:carbohydrate biosynthetic process"/>
    <property type="evidence" value="ECO:0007669"/>
    <property type="project" value="InterPro"/>
</dbReference>
<accession>A0A6P4Y7K9</accession>
<dbReference type="KEGG" id="bbel:109470499"/>
<name>A0A6P4Y7K9_BRABE</name>
<dbReference type="InterPro" id="IPR005331">
    <property type="entry name" value="Sulfotransferase"/>
</dbReference>
<organism evidence="10 11">
    <name type="scientific">Branchiostoma belcheri</name>
    <name type="common">Amphioxus</name>
    <dbReference type="NCBI Taxonomy" id="7741"/>
    <lineage>
        <taxon>Eukaryota</taxon>
        <taxon>Metazoa</taxon>
        <taxon>Chordata</taxon>
        <taxon>Cephalochordata</taxon>
        <taxon>Leptocardii</taxon>
        <taxon>Amphioxiformes</taxon>
        <taxon>Branchiostomatidae</taxon>
        <taxon>Branchiostoma</taxon>
    </lineage>
</organism>
<dbReference type="EC" id="2.8.2.-" evidence="9"/>
<evidence type="ECO:0000313" key="10">
    <source>
        <dbReference type="Proteomes" id="UP000515135"/>
    </source>
</evidence>
<reference evidence="11" key="1">
    <citation type="submission" date="2025-08" db="UniProtKB">
        <authorList>
            <consortium name="RefSeq"/>
        </authorList>
    </citation>
    <scope>IDENTIFICATION</scope>
    <source>
        <tissue evidence="11">Gonad</tissue>
    </source>
</reference>
<comment type="similarity">
    <text evidence="2 9">Belongs to the sulfotransferase 2 family.</text>
</comment>
<dbReference type="GO" id="GO:0008146">
    <property type="term" value="F:sulfotransferase activity"/>
    <property type="evidence" value="ECO:0007669"/>
    <property type="project" value="InterPro"/>
</dbReference>
<evidence type="ECO:0000256" key="7">
    <source>
        <dbReference type="ARBA" id="ARBA00023136"/>
    </source>
</evidence>
<evidence type="ECO:0000256" key="9">
    <source>
        <dbReference type="RuleBase" id="RU364020"/>
    </source>
</evidence>
<keyword evidence="3 9" id="KW-0808">Transferase</keyword>
<evidence type="ECO:0000313" key="11">
    <source>
        <dbReference type="RefSeq" id="XP_019625020.1"/>
    </source>
</evidence>
<keyword evidence="4 9" id="KW-0812">Transmembrane</keyword>
<feature type="transmembrane region" description="Helical" evidence="9">
    <location>
        <begin position="12"/>
        <end position="30"/>
    </location>
</feature>
<dbReference type="OrthoDB" id="2019940at2759"/>
<evidence type="ECO:0000256" key="2">
    <source>
        <dbReference type="ARBA" id="ARBA00006339"/>
    </source>
</evidence>
<gene>
    <name evidence="11" type="primary">LOC109470499</name>
</gene>
<dbReference type="InterPro" id="IPR018011">
    <property type="entry name" value="Carb_sulfotrans_8-10"/>
</dbReference>
<dbReference type="AlphaFoldDB" id="A0A6P4Y7K9"/>
<dbReference type="GO" id="GO:0000139">
    <property type="term" value="C:Golgi membrane"/>
    <property type="evidence" value="ECO:0007669"/>
    <property type="project" value="UniProtKB-SubCell"/>
</dbReference>